<dbReference type="HOGENOM" id="CLU_2652442_0_0_6"/>
<evidence type="ECO:0000313" key="2">
    <source>
        <dbReference type="Proteomes" id="UP000013568"/>
    </source>
</evidence>
<accession>E9CNC0</accession>
<gene>
    <name evidence="1" type="ORF">SSYM_1906</name>
</gene>
<protein>
    <submittedName>
        <fullName evidence="1">Uncharacterized protein</fullName>
    </submittedName>
</protein>
<proteinExistence type="predicted"/>
<dbReference type="EMBL" id="GL636119">
    <property type="protein sequence ID" value="EFW11954.1"/>
    <property type="molecule type" value="Genomic_DNA"/>
</dbReference>
<dbReference type="AlphaFoldDB" id="E9CNC0"/>
<keyword evidence="2" id="KW-1185">Reference proteome</keyword>
<name>E9CNC0_9GAMM</name>
<sequence>MSLINLNNLLFSEHWGIPVTKKWTILKKDINIGEAAKGKVLTFDFDVVPQLNIISKITATEEVNFKGTAQFTVSYF</sequence>
<organism evidence="1 2">
    <name type="scientific">Serratia symbiotica str. Tucson</name>
    <dbReference type="NCBI Taxonomy" id="914128"/>
    <lineage>
        <taxon>Bacteria</taxon>
        <taxon>Pseudomonadati</taxon>
        <taxon>Pseudomonadota</taxon>
        <taxon>Gammaproteobacteria</taxon>
        <taxon>Enterobacterales</taxon>
        <taxon>Yersiniaceae</taxon>
        <taxon>Serratia</taxon>
        <taxon>Serratia symbiotica</taxon>
    </lineage>
</organism>
<reference evidence="2" key="1">
    <citation type="journal article" date="2011" name="Genome Biol. Evol.">
        <title>Massive genomic decay in Serratia symbiotica, a recently evolved symbiont of aphids.</title>
        <authorList>
            <person name="Burke G.R."/>
            <person name="Moran N.A."/>
        </authorList>
    </citation>
    <scope>NUCLEOTIDE SEQUENCE [LARGE SCALE GENOMIC DNA]</scope>
    <source>
        <strain evidence="2">Tucson</strain>
    </source>
</reference>
<evidence type="ECO:0000313" key="1">
    <source>
        <dbReference type="EMBL" id="EFW11954.1"/>
    </source>
</evidence>
<dbReference type="Proteomes" id="UP000013568">
    <property type="component" value="Unassembled WGS sequence"/>
</dbReference>